<sequence length="228" mass="25864">MAKDFHSATVVAGYDSHIRKLIPGYELVHQHINAILSSHLPETAQLLVVGCGTGYELQYLLQQHPQWQFTAIDPSLSMLQQAEKNIQSVAGHERVRFIQADTHQFAQQAQVENLQFDAALAILVAHFVPVAEKILFFQDIYQTLKPAAILLSYDLMQQTENIELRWMQNLALDCGLTTVQAEKMLARLADDFHLITVDVQAALLTQVGFHQCKTYCQLMNYYGFFAQK</sequence>
<feature type="domain" description="Methyltransferase type 12" evidence="1">
    <location>
        <begin position="47"/>
        <end position="149"/>
    </location>
</feature>
<name>A0A1G6GV73_9GAMM</name>
<dbReference type="RefSeq" id="WP_092818461.1">
    <property type="nucleotide sequence ID" value="NZ_BAABKJ010000006.1"/>
</dbReference>
<dbReference type="CDD" id="cd02440">
    <property type="entry name" value="AdoMet_MTases"/>
    <property type="match status" value="1"/>
</dbReference>
<evidence type="ECO:0000259" key="1">
    <source>
        <dbReference type="Pfam" id="PF08242"/>
    </source>
</evidence>
<gene>
    <name evidence="2" type="ORF">SAMN05421732_101392</name>
</gene>
<keyword evidence="2" id="KW-0808">Transferase</keyword>
<protein>
    <submittedName>
        <fullName evidence="2">tRNA (Cmo5U34)-methyltransferase</fullName>
    </submittedName>
</protein>
<dbReference type="AlphaFoldDB" id="A0A1G6GV73"/>
<dbReference type="OrthoDB" id="8558926at2"/>
<organism evidence="2 3">
    <name type="scientific">Acinetobacter kookii</name>
    <dbReference type="NCBI Taxonomy" id="1226327"/>
    <lineage>
        <taxon>Bacteria</taxon>
        <taxon>Pseudomonadati</taxon>
        <taxon>Pseudomonadota</taxon>
        <taxon>Gammaproteobacteria</taxon>
        <taxon>Moraxellales</taxon>
        <taxon>Moraxellaceae</taxon>
        <taxon>Acinetobacter</taxon>
    </lineage>
</organism>
<accession>A0A1G6GV73</accession>
<dbReference type="GO" id="GO:0008168">
    <property type="term" value="F:methyltransferase activity"/>
    <property type="evidence" value="ECO:0007669"/>
    <property type="project" value="UniProtKB-KW"/>
</dbReference>
<dbReference type="InterPro" id="IPR013217">
    <property type="entry name" value="Methyltransf_12"/>
</dbReference>
<dbReference type="InterPro" id="IPR029063">
    <property type="entry name" value="SAM-dependent_MTases_sf"/>
</dbReference>
<dbReference type="GO" id="GO:0032259">
    <property type="term" value="P:methylation"/>
    <property type="evidence" value="ECO:0007669"/>
    <property type="project" value="UniProtKB-KW"/>
</dbReference>
<keyword evidence="2" id="KW-0489">Methyltransferase</keyword>
<keyword evidence="3" id="KW-1185">Reference proteome</keyword>
<evidence type="ECO:0000313" key="3">
    <source>
        <dbReference type="Proteomes" id="UP000243468"/>
    </source>
</evidence>
<dbReference type="Proteomes" id="UP000243468">
    <property type="component" value="Unassembled WGS sequence"/>
</dbReference>
<dbReference type="EMBL" id="FMYO01000001">
    <property type="protein sequence ID" value="SDB85940.1"/>
    <property type="molecule type" value="Genomic_DNA"/>
</dbReference>
<dbReference type="Gene3D" id="3.40.50.150">
    <property type="entry name" value="Vaccinia Virus protein VP39"/>
    <property type="match status" value="1"/>
</dbReference>
<evidence type="ECO:0000313" key="2">
    <source>
        <dbReference type="EMBL" id="SDB85940.1"/>
    </source>
</evidence>
<dbReference type="STRING" id="1226327.SAMN05421732_101392"/>
<dbReference type="Pfam" id="PF08242">
    <property type="entry name" value="Methyltransf_12"/>
    <property type="match status" value="1"/>
</dbReference>
<dbReference type="SUPFAM" id="SSF53335">
    <property type="entry name" value="S-adenosyl-L-methionine-dependent methyltransferases"/>
    <property type="match status" value="1"/>
</dbReference>
<proteinExistence type="predicted"/>
<dbReference type="PANTHER" id="PTHR43861">
    <property type="entry name" value="TRANS-ACONITATE 2-METHYLTRANSFERASE-RELATED"/>
    <property type="match status" value="1"/>
</dbReference>
<reference evidence="3" key="1">
    <citation type="submission" date="2016-09" db="EMBL/GenBank/DDBJ databases">
        <authorList>
            <person name="Varghese N."/>
            <person name="Submissions S."/>
        </authorList>
    </citation>
    <scope>NUCLEOTIDE SEQUENCE [LARGE SCALE GENOMIC DNA]</scope>
    <source>
        <strain evidence="3">ANC 4667</strain>
    </source>
</reference>